<dbReference type="SUPFAM" id="SSF57196">
    <property type="entry name" value="EGF/Laminin"/>
    <property type="match status" value="1"/>
</dbReference>
<dbReference type="InterPro" id="IPR051830">
    <property type="entry name" value="NOTCH_homolog"/>
</dbReference>
<keyword evidence="5" id="KW-1185">Reference proteome</keyword>
<feature type="disulfide bond" evidence="2">
    <location>
        <begin position="162"/>
        <end position="179"/>
    </location>
</feature>
<dbReference type="GO" id="GO:0005509">
    <property type="term" value="F:calcium ion binding"/>
    <property type="evidence" value="ECO:0007669"/>
    <property type="project" value="InterPro"/>
</dbReference>
<feature type="domain" description="EGF-like" evidence="3">
    <location>
        <begin position="153"/>
        <end position="191"/>
    </location>
</feature>
<dbReference type="Gene3D" id="2.90.20.10">
    <property type="entry name" value="Plasmodium vivax P25 domain"/>
    <property type="match status" value="1"/>
</dbReference>
<dbReference type="InterPro" id="IPR000152">
    <property type="entry name" value="EGF-type_Asp/Asn_hydroxyl_site"/>
</dbReference>
<gene>
    <name evidence="4" type="primary">AVEN_29849_1</name>
    <name evidence="4" type="ORF">NPIL_120241</name>
</gene>
<feature type="non-terminal residue" evidence="4">
    <location>
        <position position="1"/>
    </location>
</feature>
<dbReference type="PROSITE" id="PS50026">
    <property type="entry name" value="EGF_3"/>
    <property type="match status" value="4"/>
</dbReference>
<dbReference type="InterPro" id="IPR000742">
    <property type="entry name" value="EGF"/>
</dbReference>
<feature type="disulfide bond" evidence="2">
    <location>
        <begin position="181"/>
        <end position="190"/>
    </location>
</feature>
<evidence type="ECO:0000313" key="5">
    <source>
        <dbReference type="Proteomes" id="UP000887013"/>
    </source>
</evidence>
<dbReference type="PROSITE" id="PS00010">
    <property type="entry name" value="ASX_HYDROXYL"/>
    <property type="match status" value="1"/>
</dbReference>
<reference evidence="4" key="1">
    <citation type="submission" date="2020-08" db="EMBL/GenBank/DDBJ databases">
        <title>Multicomponent nature underlies the extraordinary mechanical properties of spider dragline silk.</title>
        <authorList>
            <person name="Kono N."/>
            <person name="Nakamura H."/>
            <person name="Mori M."/>
            <person name="Yoshida Y."/>
            <person name="Ohtoshi R."/>
            <person name="Malay A.D."/>
            <person name="Moran D.A.P."/>
            <person name="Tomita M."/>
            <person name="Numata K."/>
            <person name="Arakawa K."/>
        </authorList>
    </citation>
    <scope>NUCLEOTIDE SEQUENCE</scope>
</reference>
<proteinExistence type="predicted"/>
<feature type="disulfide bond" evidence="2">
    <location>
        <begin position="523"/>
        <end position="532"/>
    </location>
</feature>
<protein>
    <recommendedName>
        <fullName evidence="3">EGF-like domain-containing protein</fullName>
    </recommendedName>
</protein>
<dbReference type="PANTHER" id="PTHR24033">
    <property type="entry name" value="EGF-LIKE DOMAIN-CONTAINING PROTEIN"/>
    <property type="match status" value="1"/>
</dbReference>
<evidence type="ECO:0000256" key="2">
    <source>
        <dbReference type="PROSITE-ProRule" id="PRU00076"/>
    </source>
</evidence>
<dbReference type="PROSITE" id="PS00022">
    <property type="entry name" value="EGF_1"/>
    <property type="match status" value="6"/>
</dbReference>
<comment type="caution">
    <text evidence="2">Lacks conserved residue(s) required for the propagation of feature annotation.</text>
</comment>
<dbReference type="PROSITE" id="PS01187">
    <property type="entry name" value="EGF_CA"/>
    <property type="match status" value="1"/>
</dbReference>
<dbReference type="Proteomes" id="UP000887013">
    <property type="component" value="Unassembled WGS sequence"/>
</dbReference>
<dbReference type="PANTHER" id="PTHR24033:SF232">
    <property type="entry name" value="LAMININ SUBUNIT GAMMA-2-RELATED"/>
    <property type="match status" value="1"/>
</dbReference>
<dbReference type="SMART" id="SM00181">
    <property type="entry name" value="EGF"/>
    <property type="match status" value="21"/>
</dbReference>
<sequence>MECDCGEKGTCNREENGEKTCACKPGYSEEGVGEGKTCKECNCGEKGKCKFEENGDKTCACEPGYSEVGVGKEKTCKAECKKDEDCKNGAKCGEKKICECIEGTSGDDCGVIDGCNDLKCVAKIAVCKFDEEKKAPFCECTAKNQVYVDGKCIGICESDEGCSDGEKCKALQDGGPKICRCLKGRSGDKCSVIDDCVTGKFKNCKGDRGKCDYDEDQETAICECDNENKIDPTVGICKKTCQEKTDCNHEADCLKVKDTEYGFCSCKKEFEGDLCEIVKECKATKFKDCKGENGTCVYSEKEKKAVCECGDKKELDKAVNYCKDCYCGENGKCEFKKSVKTCNCDKNYAEKTDGLCYECNCGEKGNCKFVNDSKTCECPKNYLVHEGICKECNCGEGNCSFVEGKKHCDCRETFVYKEKTEKCEKCYCGNGQDECSFEEDEIKCHCKDEYKVFKDKCVECNCGVNGDCDLNKEGKKECSCHAGYAKTTRNRTETCVETCEKDDNCENSGKCKEARKDVKFCDCKTGTTGDRCEVITECETGSYKNCKSSGGECKLEGTTAKCTCTDPKKLDTNLKMCRKKCDKKEDCQNDAKCENNLCKCPPGISGDDCGTINNCDELNCQSINADCIYDKKNSKGTCQCKDKNRLYVNKKCVEKCKKNDDCKHGATCANELCQCLQGTSGDKCENIDDCPKLGCENITADCIFDTKEKAATCKCKDEKFIYKNKKCVAKWCEANCNDDKNTRCGYTNGTGVCLCNDKGKYFDYTSNTCEVIDKCLLDVKCEENQVCEDGKCVCKNPYEEKDKKCQRKKLCGTTSNPCFSGANCTEGKEPGLIVCQCLSEEGYYSEAGKCEDGSCFLPNKREKCKGACPKDMKRGDKGQCVANSDDKKCSKDCGPLGWCYKKDKDTEECRCDPVYALGKDGKCVLNAEKVCATKMLLKDDPYKCNCDGTFKYAKNGVTCEKKACSEEDAQKDCKSKGASCIDKWTTKGVGYECVCPTGYVMENGKCLDPCSRPAVKTACSVNGQVCYTGEDSNGDCKCYPTFLFNKDKKTCEASGTNSTFMLHGLPVVSKSYVKNQVVDIVALSKDVKNSMKKAFKNLDFAVVFNYKHDGDVILCEVWLQFQTPVPKDLDPPAEVRRMKTWIINKVSSIDAIILPPALLLNNKKFKSVNDEPLTLCSDSVKRAVCGLGSKCSENKCTCENGYRIIDSTIQVLEKTTVLRCEDIDECAENVHNCPENSTCVNTPGDYFCRCTKGNKKKEGDDPNALDKKPCTGLCNPNPCGAGSCKVTDKFTVDCTCPRGRTGSFCDRSDDNLKSKLLTILEILLK</sequence>
<keyword evidence="1 2" id="KW-1015">Disulfide bond</keyword>
<feature type="domain" description="EGF-like" evidence="3">
    <location>
        <begin position="496"/>
        <end position="533"/>
    </location>
</feature>
<evidence type="ECO:0000259" key="3">
    <source>
        <dbReference type="PROSITE" id="PS50026"/>
    </source>
</evidence>
<dbReference type="OrthoDB" id="6430273at2759"/>
<name>A0A8X6NP84_NEPPI</name>
<feature type="domain" description="EGF-like" evidence="3">
    <location>
        <begin position="1222"/>
        <end position="1260"/>
    </location>
</feature>
<organism evidence="4 5">
    <name type="scientific">Nephila pilipes</name>
    <name type="common">Giant wood spider</name>
    <name type="synonym">Nephila maculata</name>
    <dbReference type="NCBI Taxonomy" id="299642"/>
    <lineage>
        <taxon>Eukaryota</taxon>
        <taxon>Metazoa</taxon>
        <taxon>Ecdysozoa</taxon>
        <taxon>Arthropoda</taxon>
        <taxon>Chelicerata</taxon>
        <taxon>Arachnida</taxon>
        <taxon>Araneae</taxon>
        <taxon>Araneomorphae</taxon>
        <taxon>Entelegynae</taxon>
        <taxon>Araneoidea</taxon>
        <taxon>Nephilidae</taxon>
        <taxon>Nephila</taxon>
    </lineage>
</organism>
<evidence type="ECO:0000313" key="4">
    <source>
        <dbReference type="EMBL" id="GFT23250.1"/>
    </source>
</evidence>
<dbReference type="InterPro" id="IPR001881">
    <property type="entry name" value="EGF-like_Ca-bd_dom"/>
</dbReference>
<evidence type="ECO:0000256" key="1">
    <source>
        <dbReference type="ARBA" id="ARBA00023157"/>
    </source>
</evidence>
<dbReference type="SMART" id="SM00179">
    <property type="entry name" value="EGF_CA"/>
    <property type="match status" value="1"/>
</dbReference>
<feature type="domain" description="EGF-like" evidence="3">
    <location>
        <begin position="1275"/>
        <end position="1306"/>
    </location>
</feature>
<dbReference type="Gene3D" id="2.10.25.10">
    <property type="entry name" value="Laminin"/>
    <property type="match status" value="1"/>
</dbReference>
<comment type="caution">
    <text evidence="4">The sequence shown here is derived from an EMBL/GenBank/DDBJ whole genome shotgun (WGS) entry which is preliminary data.</text>
</comment>
<dbReference type="EMBL" id="BMAW01059855">
    <property type="protein sequence ID" value="GFT23250.1"/>
    <property type="molecule type" value="Genomic_DNA"/>
</dbReference>
<accession>A0A8X6NP84</accession>
<keyword evidence="2" id="KW-0245">EGF-like domain</keyword>
<feature type="disulfide bond" evidence="2">
    <location>
        <begin position="1296"/>
        <end position="1305"/>
    </location>
</feature>
<dbReference type="InterPro" id="IPR018097">
    <property type="entry name" value="EGF_Ca-bd_CS"/>
</dbReference>